<dbReference type="Proteomes" id="UP000274131">
    <property type="component" value="Unassembled WGS sequence"/>
</dbReference>
<protein>
    <submittedName>
        <fullName evidence="3">Protein spaetzle</fullName>
    </submittedName>
</protein>
<reference evidence="3" key="1">
    <citation type="submission" date="2017-02" db="UniProtKB">
        <authorList>
            <consortium name="WormBaseParasite"/>
        </authorList>
    </citation>
    <scope>IDENTIFICATION</scope>
</reference>
<dbReference type="EMBL" id="UXUI01011909">
    <property type="protein sequence ID" value="VDD96598.1"/>
    <property type="molecule type" value="Genomic_DNA"/>
</dbReference>
<evidence type="ECO:0000313" key="1">
    <source>
        <dbReference type="EMBL" id="VDD96598.1"/>
    </source>
</evidence>
<sequence length="306" mass="34663">MIAVKKNISNGSLTNIVDKEMENYTILPDAISTISQRLTEKYENTLEKMRAITAPVQNTTVISPTRVCEKISENKLYQKLEKVGGRNQQFMANSPEEAGRNFADLIPHHDELYALNSNISFDGILDEQPEDDCDSSCTEITQRLRDWIKDEESDYYADYEKKFYDHGPAEVQEGKPGSFKVSCSLEQFIPVTNCTPRGEEEIWGHGKLCTACHGVYTLSKDCFPRFVNSVTCGSDDDRCIFDKMPKAHGKCQLRTLSFKVLRNQGTPKCEQWMYEYIDVPIACECYLDKSSPSLSATPSQTGNSFF</sequence>
<gene>
    <name evidence="1" type="ORF">EVEC_LOCUS11349</name>
</gene>
<evidence type="ECO:0000313" key="2">
    <source>
        <dbReference type="Proteomes" id="UP000274131"/>
    </source>
</evidence>
<dbReference type="WBParaSite" id="EVEC_0001211101-mRNA-1">
    <property type="protein sequence ID" value="EVEC_0001211101-mRNA-1"/>
    <property type="gene ID" value="EVEC_0001211101"/>
</dbReference>
<evidence type="ECO:0000313" key="3">
    <source>
        <dbReference type="WBParaSite" id="EVEC_0001211101-mRNA-1"/>
    </source>
</evidence>
<reference evidence="1 2" key="2">
    <citation type="submission" date="2018-10" db="EMBL/GenBank/DDBJ databases">
        <authorList>
            <consortium name="Pathogen Informatics"/>
        </authorList>
    </citation>
    <scope>NUCLEOTIDE SEQUENCE [LARGE SCALE GENOMIC DNA]</scope>
</reference>
<accession>A0A0N4VMF3</accession>
<organism evidence="3">
    <name type="scientific">Enterobius vermicularis</name>
    <name type="common">Human pinworm</name>
    <dbReference type="NCBI Taxonomy" id="51028"/>
    <lineage>
        <taxon>Eukaryota</taxon>
        <taxon>Metazoa</taxon>
        <taxon>Ecdysozoa</taxon>
        <taxon>Nematoda</taxon>
        <taxon>Chromadorea</taxon>
        <taxon>Rhabditida</taxon>
        <taxon>Spirurina</taxon>
        <taxon>Oxyuridomorpha</taxon>
        <taxon>Oxyuroidea</taxon>
        <taxon>Oxyuridae</taxon>
        <taxon>Enterobius</taxon>
    </lineage>
</organism>
<dbReference type="PANTHER" id="PTHR33995:SF13">
    <property type="entry name" value="CTCK DOMAIN-CONTAINING PROTEIN"/>
    <property type="match status" value="1"/>
</dbReference>
<name>A0A0N4VMF3_ENTVE</name>
<proteinExistence type="predicted"/>
<dbReference type="InterPro" id="IPR029034">
    <property type="entry name" value="Cystine-knot_cytokine"/>
</dbReference>
<dbReference type="OrthoDB" id="5799079at2759"/>
<dbReference type="AlphaFoldDB" id="A0A0N4VMF3"/>
<dbReference type="SUPFAM" id="SSF57501">
    <property type="entry name" value="Cystine-knot cytokines"/>
    <property type="match status" value="1"/>
</dbReference>
<dbReference type="PANTHER" id="PTHR33995">
    <property type="entry name" value="PROTEIN CBG18546"/>
    <property type="match status" value="1"/>
</dbReference>
<keyword evidence="2" id="KW-1185">Reference proteome</keyword>